<proteinExistence type="predicted"/>
<dbReference type="EMBL" id="OZ034829">
    <property type="protein sequence ID" value="CAL1685519.1"/>
    <property type="molecule type" value="Genomic_DNA"/>
</dbReference>
<name>A0AAV2P1L7_9HYME</name>
<gene>
    <name evidence="1" type="ORF">LPLAT_LOCUS10985</name>
</gene>
<protein>
    <recommendedName>
        <fullName evidence="3">Centromere protein H</fullName>
    </recommendedName>
</protein>
<evidence type="ECO:0000313" key="1">
    <source>
        <dbReference type="EMBL" id="CAL1685519.1"/>
    </source>
</evidence>
<organism evidence="1 2">
    <name type="scientific">Lasius platythorax</name>
    <dbReference type="NCBI Taxonomy" id="488582"/>
    <lineage>
        <taxon>Eukaryota</taxon>
        <taxon>Metazoa</taxon>
        <taxon>Ecdysozoa</taxon>
        <taxon>Arthropoda</taxon>
        <taxon>Hexapoda</taxon>
        <taxon>Insecta</taxon>
        <taxon>Pterygota</taxon>
        <taxon>Neoptera</taxon>
        <taxon>Endopterygota</taxon>
        <taxon>Hymenoptera</taxon>
        <taxon>Apocrita</taxon>
        <taxon>Aculeata</taxon>
        <taxon>Formicoidea</taxon>
        <taxon>Formicidae</taxon>
        <taxon>Formicinae</taxon>
        <taxon>Lasius</taxon>
        <taxon>Lasius</taxon>
    </lineage>
</organism>
<accession>A0AAV2P1L7</accession>
<reference evidence="1" key="1">
    <citation type="submission" date="2024-04" db="EMBL/GenBank/DDBJ databases">
        <authorList>
            <consortium name="Molecular Ecology Group"/>
        </authorList>
    </citation>
    <scope>NUCLEOTIDE SEQUENCE</scope>
</reference>
<dbReference type="AlphaFoldDB" id="A0AAV2P1L7"/>
<dbReference type="Proteomes" id="UP001497644">
    <property type="component" value="Chromosome 6"/>
</dbReference>
<evidence type="ECO:0000313" key="2">
    <source>
        <dbReference type="Proteomes" id="UP001497644"/>
    </source>
</evidence>
<sequence>MELDKLEQSVKSLNAVLNKFPIGAITLDDFKPVEEKIQTARKSLMHLNARLLMLQAKYKQYTDNRPRQKDVGKDEEDVGSVLQNVISDTLINAKAIKLCLHSTTILSILSNKEGDVIDQKKLYTYMSKLLALNDSIMATQKAIEKDSQLQLNLKVECQKALFDYQHFLEEQGQIRNKRLQETYPEIVENKNRMERTLRKVNIMKKLIRNFIAASSYMIGKQPILLEMMEKHRELINVETILKVSQNNEDVANV</sequence>
<evidence type="ECO:0008006" key="3">
    <source>
        <dbReference type="Google" id="ProtNLM"/>
    </source>
</evidence>
<keyword evidence="2" id="KW-1185">Reference proteome</keyword>